<dbReference type="AlphaFoldDB" id="A0A2S2QXR9"/>
<reference evidence="2" key="1">
    <citation type="submission" date="2018-04" db="EMBL/GenBank/DDBJ databases">
        <title>Transcriptome assembly of Sipha flava.</title>
        <authorList>
            <person name="Scully E.D."/>
            <person name="Geib S.M."/>
            <person name="Palmer N.A."/>
            <person name="Koch K."/>
            <person name="Bradshaw J."/>
            <person name="Heng-Moss T."/>
            <person name="Sarath G."/>
        </authorList>
    </citation>
    <scope>NUCLEOTIDE SEQUENCE</scope>
</reference>
<dbReference type="OrthoDB" id="123207at2759"/>
<gene>
    <name evidence="2" type="primary">PGBD3_3</name>
    <name evidence="2" type="ORF">g.186136</name>
</gene>
<proteinExistence type="predicted"/>
<evidence type="ECO:0000259" key="1">
    <source>
        <dbReference type="Pfam" id="PF13843"/>
    </source>
</evidence>
<dbReference type="EMBL" id="GGMS01013312">
    <property type="protein sequence ID" value="MBY82515.1"/>
    <property type="molecule type" value="Transcribed_RNA"/>
</dbReference>
<dbReference type="Pfam" id="PF13843">
    <property type="entry name" value="DDE_Tnp_1_7"/>
    <property type="match status" value="1"/>
</dbReference>
<sequence length="102" mass="12126">MYWEKDTRVPPVVDNMTKDRFFSIRSNIHFIDNMTIPPGNKDVFIKVRPLYDTIKKKCNSLPMERNICIDEQMVPFKGHLSIKQYIRNKSNPWGIKILVPFK</sequence>
<dbReference type="PANTHER" id="PTHR47272">
    <property type="entry name" value="DDE_TNP_1_7 DOMAIN-CONTAINING PROTEIN"/>
    <property type="match status" value="1"/>
</dbReference>
<organism evidence="2">
    <name type="scientific">Sipha flava</name>
    <name type="common">yellow sugarcane aphid</name>
    <dbReference type="NCBI Taxonomy" id="143950"/>
    <lineage>
        <taxon>Eukaryota</taxon>
        <taxon>Metazoa</taxon>
        <taxon>Ecdysozoa</taxon>
        <taxon>Arthropoda</taxon>
        <taxon>Hexapoda</taxon>
        <taxon>Insecta</taxon>
        <taxon>Pterygota</taxon>
        <taxon>Neoptera</taxon>
        <taxon>Paraneoptera</taxon>
        <taxon>Hemiptera</taxon>
        <taxon>Sternorrhyncha</taxon>
        <taxon>Aphidomorpha</taxon>
        <taxon>Aphidoidea</taxon>
        <taxon>Aphididae</taxon>
        <taxon>Sipha</taxon>
    </lineage>
</organism>
<feature type="domain" description="PiggyBac transposable element-derived protein" evidence="1">
    <location>
        <begin position="1"/>
        <end position="98"/>
    </location>
</feature>
<protein>
    <submittedName>
        <fullName evidence="2">PiggyBac transposable element-derived protein 3</fullName>
    </submittedName>
</protein>
<accession>A0A2S2QXR9</accession>
<name>A0A2S2QXR9_9HEMI</name>
<evidence type="ECO:0000313" key="2">
    <source>
        <dbReference type="EMBL" id="MBY82515.1"/>
    </source>
</evidence>
<dbReference type="InterPro" id="IPR029526">
    <property type="entry name" value="PGBD"/>
</dbReference>